<sequence length="1166" mass="123609">MQNHLFVPMCLEALCVTTRMLVPEEQKWAVQYDRLADLDSPEAPHYHPLPGESGRPPGVYLSWTLPPGLRSAREQPDGTLAFEKIPNRYLVLRQQRLADGTCAAMAWLLLADGAGGGRFDPEPVRAASAFLDPQSGAAPQSLLIGIAVPAHRYAPQRHRSAFGDAAGRYALDAGGCGNPAFTVFTPHNRNILSFYDPVAHEHIADGAVPTAQQRIERASLRYSVLGWYDDAALEPLAGREGAALAARLAQLGWNPEPGLAGPARVLVGASLDALAWERDGQPDDARPAGADVKIAFAPSLMEGLDVLLEAHGAAPATAGFAELLHRQTALAPPALARERHQRGFASLAGERRYWLAQRDEAAAGPAAAAPLPTPAALAALAALQAAETRRAALALECERWRRARQDLDWRRAMLDGERQRPALEVGEDDWPELVARLELQAAQVRADGAAADGALAAAGQALAAAEQALLACLDPRLALRESGAGRYYEGQDPLLLIAGARGGLARRADDPLLFGRAGLAVTALAPAPGPAEPDWVWAGAAPWQALAGHAPVAALLAALAGLGATTPGAAGCFALASRAWRQPWAPLFLEWELRYLDVPLFGPDGSPHWRFGGRDYLLEDSAARPDGAVSCLVRERSTVTPALREVLLAELRRVLQDHGLEREAIEARLAALEHWDFLSQRLDGVLDRMRCRDARSHYLPNPDGLPAPGANPGAPRPDLAVPAEQAAPLFRRASGGQFRIERLTLVDRYGQVLPLAGPWRDGPGRLLDAGNCFIAPAMQAGPDLAGAEFGAWSPSVQLAPRLLQPARLDFHPRALGTGQDGPLAGWWSWNRYNRALMVYAADGAWQGMLHAAPDGRAAFEPAPDGPALAELAGANPPLAGPLARIAAADDGGARLDALGRLLDDAGWRIDPVDEHDAWLSVLTGRPLAVIGASLGLSLQGAPLADPSWAEAFGADGLPDGLAQLRRRLAAAAPADPLAQALPMTLGDPDDPEEGLVAVWREAQPDLLLSPYAGEDGPGIAPLGPAHPLYCRFAPAPALRLCLLMDPFSSVYASCGLLPDQALALPPGLFDAALRALAPVFSMGPLLAEYEPAAEAGAPLLHMPVPPHELGQWQWLDGSGATIDLRHPGTEAHLGGRRTELREGRMLLAPHPAAPATDHAQHGETPA</sequence>
<gene>
    <name evidence="2" type="ORF">EJB06_02750</name>
</gene>
<feature type="compositionally biased region" description="Low complexity" evidence="1">
    <location>
        <begin position="699"/>
        <end position="718"/>
    </location>
</feature>
<evidence type="ECO:0000313" key="3">
    <source>
        <dbReference type="Proteomes" id="UP000278085"/>
    </source>
</evidence>
<evidence type="ECO:0000313" key="2">
    <source>
        <dbReference type="EMBL" id="RSZ61063.1"/>
    </source>
</evidence>
<keyword evidence="3" id="KW-1185">Reference proteome</keyword>
<name>A0A430HU07_9BURK</name>
<dbReference type="OrthoDB" id="6091628at2"/>
<dbReference type="AlphaFoldDB" id="A0A430HU07"/>
<accession>A0A430HU07</accession>
<protein>
    <submittedName>
        <fullName evidence="2">Uncharacterized protein</fullName>
    </submittedName>
</protein>
<organism evidence="2 3">
    <name type="scientific">Massilia atriviolacea</name>
    <dbReference type="NCBI Taxonomy" id="2495579"/>
    <lineage>
        <taxon>Bacteria</taxon>
        <taxon>Pseudomonadati</taxon>
        <taxon>Pseudomonadota</taxon>
        <taxon>Betaproteobacteria</taxon>
        <taxon>Burkholderiales</taxon>
        <taxon>Oxalobacteraceae</taxon>
        <taxon>Telluria group</taxon>
        <taxon>Massilia</taxon>
    </lineage>
</organism>
<comment type="caution">
    <text evidence="2">The sequence shown here is derived from an EMBL/GenBank/DDBJ whole genome shotgun (WGS) entry which is preliminary data.</text>
</comment>
<dbReference type="RefSeq" id="WP_126072448.1">
    <property type="nucleotide sequence ID" value="NZ_RXLQ01000001.1"/>
</dbReference>
<reference evidence="2 3" key="1">
    <citation type="submission" date="2018-12" db="EMBL/GenBank/DDBJ databases">
        <authorList>
            <person name="Yang E."/>
        </authorList>
    </citation>
    <scope>NUCLEOTIDE SEQUENCE [LARGE SCALE GENOMIC DNA]</scope>
    <source>
        <strain evidence="2 3">SOD</strain>
    </source>
</reference>
<proteinExistence type="predicted"/>
<dbReference type="EMBL" id="RXLQ01000001">
    <property type="protein sequence ID" value="RSZ61063.1"/>
    <property type="molecule type" value="Genomic_DNA"/>
</dbReference>
<dbReference type="Proteomes" id="UP000278085">
    <property type="component" value="Unassembled WGS sequence"/>
</dbReference>
<feature type="region of interest" description="Disordered" evidence="1">
    <location>
        <begin position="698"/>
        <end position="719"/>
    </location>
</feature>
<evidence type="ECO:0000256" key="1">
    <source>
        <dbReference type="SAM" id="MobiDB-lite"/>
    </source>
</evidence>